<keyword evidence="2" id="KW-1185">Reference proteome</keyword>
<dbReference type="InterPro" id="IPR012337">
    <property type="entry name" value="RNaseH-like_sf"/>
</dbReference>
<dbReference type="Proteomes" id="UP000663760">
    <property type="component" value="Chromosome 3"/>
</dbReference>
<accession>A0A7I8K589</accession>
<dbReference type="AlphaFoldDB" id="A0A7I8K589"/>
<dbReference type="OrthoDB" id="786856at2759"/>
<dbReference type="PANTHER" id="PTHR42648">
    <property type="entry name" value="TRANSPOSASE, PUTATIVE-RELATED"/>
    <property type="match status" value="1"/>
</dbReference>
<dbReference type="SUPFAM" id="SSF53098">
    <property type="entry name" value="Ribonuclease H-like"/>
    <property type="match status" value="1"/>
</dbReference>
<evidence type="ECO:0000313" key="1">
    <source>
        <dbReference type="EMBL" id="CAA7392698.1"/>
    </source>
</evidence>
<dbReference type="PANTHER" id="PTHR42648:SF28">
    <property type="entry name" value="TRANSPOSON-ENCODED PROTEIN WITH RIBONUCLEASE H-LIKE AND RETROVIRUS ZINC FINGER-LIKE DOMAINS"/>
    <property type="match status" value="1"/>
</dbReference>
<proteinExistence type="predicted"/>
<gene>
    <name evidence="1" type="ORF">SI8410_03003564</name>
</gene>
<dbReference type="InterPro" id="IPR039537">
    <property type="entry name" value="Retrotran_Ty1/copia-like"/>
</dbReference>
<sequence>MNKTLLERARSMLSQAGISKDFWAEVVNTTCYMVNRSPCTAIELKTSKEVWSSSLTDYSHLRIFSCPVYIHVTGDKLELRATQRVKWY</sequence>
<dbReference type="EMBL" id="LR746266">
    <property type="protein sequence ID" value="CAA7392698.1"/>
    <property type="molecule type" value="Genomic_DNA"/>
</dbReference>
<organism evidence="1 2">
    <name type="scientific">Spirodela intermedia</name>
    <name type="common">Intermediate duckweed</name>
    <dbReference type="NCBI Taxonomy" id="51605"/>
    <lineage>
        <taxon>Eukaryota</taxon>
        <taxon>Viridiplantae</taxon>
        <taxon>Streptophyta</taxon>
        <taxon>Embryophyta</taxon>
        <taxon>Tracheophyta</taxon>
        <taxon>Spermatophyta</taxon>
        <taxon>Magnoliopsida</taxon>
        <taxon>Liliopsida</taxon>
        <taxon>Araceae</taxon>
        <taxon>Lemnoideae</taxon>
        <taxon>Spirodela</taxon>
    </lineage>
</organism>
<protein>
    <submittedName>
        <fullName evidence="1">Uncharacterized protein</fullName>
    </submittedName>
</protein>
<name>A0A7I8K589_SPIIN</name>
<evidence type="ECO:0000313" key="2">
    <source>
        <dbReference type="Proteomes" id="UP000663760"/>
    </source>
</evidence>
<reference evidence="1" key="1">
    <citation type="submission" date="2020-02" db="EMBL/GenBank/DDBJ databases">
        <authorList>
            <person name="Scholz U."/>
            <person name="Mascher M."/>
            <person name="Fiebig A."/>
        </authorList>
    </citation>
    <scope>NUCLEOTIDE SEQUENCE</scope>
</reference>